<comment type="caution">
    <text evidence="2">The sequence shown here is derived from an EMBL/GenBank/DDBJ whole genome shotgun (WGS) entry which is preliminary data.</text>
</comment>
<dbReference type="PANTHER" id="PTHR10000:SF8">
    <property type="entry name" value="HAD SUPERFAMILY HYDROLASE-LIKE, TYPE 3"/>
    <property type="match status" value="1"/>
</dbReference>
<keyword evidence="2" id="KW-0378">Hydrolase</keyword>
<dbReference type="SUPFAM" id="SSF56784">
    <property type="entry name" value="HAD-like"/>
    <property type="match status" value="1"/>
</dbReference>
<dbReference type="InterPro" id="IPR002789">
    <property type="entry name" value="HerA_central"/>
</dbReference>
<keyword evidence="3" id="KW-1185">Reference proteome</keyword>
<gene>
    <name evidence="2" type="ORF">KEU06_26925</name>
</gene>
<accession>A0A942I434</accession>
<dbReference type="Gene3D" id="3.90.1070.10">
    <property type="match status" value="1"/>
</dbReference>
<evidence type="ECO:0000313" key="2">
    <source>
        <dbReference type="EMBL" id="MBS3652232.1"/>
    </source>
</evidence>
<dbReference type="Pfam" id="PF01935">
    <property type="entry name" value="DUF87"/>
    <property type="match status" value="1"/>
</dbReference>
<dbReference type="EMBL" id="JAGWCR010000021">
    <property type="protein sequence ID" value="MBS3652232.1"/>
    <property type="molecule type" value="Genomic_DNA"/>
</dbReference>
<dbReference type="CDD" id="cd00009">
    <property type="entry name" value="AAA"/>
    <property type="match status" value="1"/>
</dbReference>
<evidence type="ECO:0000313" key="3">
    <source>
        <dbReference type="Proteomes" id="UP000680348"/>
    </source>
</evidence>
<dbReference type="RefSeq" id="WP_188257783.1">
    <property type="nucleotide sequence ID" value="NZ_JABVCF010000021.1"/>
</dbReference>
<proteinExistence type="predicted"/>
<dbReference type="Gene3D" id="3.40.50.1000">
    <property type="entry name" value="HAD superfamily/HAD-like"/>
    <property type="match status" value="1"/>
</dbReference>
<dbReference type="GO" id="GO:0016791">
    <property type="term" value="F:phosphatase activity"/>
    <property type="evidence" value="ECO:0007669"/>
    <property type="project" value="UniProtKB-ARBA"/>
</dbReference>
<dbReference type="InterPro" id="IPR027417">
    <property type="entry name" value="P-loop_NTPase"/>
</dbReference>
<dbReference type="GO" id="GO:0005829">
    <property type="term" value="C:cytosol"/>
    <property type="evidence" value="ECO:0007669"/>
    <property type="project" value="TreeGrafter"/>
</dbReference>
<dbReference type="SUPFAM" id="SSF52540">
    <property type="entry name" value="P-loop containing nucleoside triphosphate hydrolases"/>
    <property type="match status" value="1"/>
</dbReference>
<dbReference type="GO" id="GO:0000287">
    <property type="term" value="F:magnesium ion binding"/>
    <property type="evidence" value="ECO:0007669"/>
    <property type="project" value="TreeGrafter"/>
</dbReference>
<dbReference type="SMART" id="SM00382">
    <property type="entry name" value="AAA"/>
    <property type="match status" value="1"/>
</dbReference>
<sequence>MYYIAVATDYDGTLAHDGVVEERTLKALQRLKDTGRKLILVTGRELPDLKRVFPELDIFDKVVVENGALLYTPATGEEKPLAPAPSAEFVTELKRRGVEPISVGRSIVATWEPHQTTVLETIQSMGLAMEIIFNKGAVMILPSGINKATGLAAALEDLCISPHNVVAIGDAENDHAFLRACGCSIAVANALPAVKETADLVTGGARGRGVEQLIEELIEHDQDLGKAPRNRIAFGKDEKDRYAELRPSDCILIAGSSGIGKSTLATAITERCIEKKFQFCVVDPEGDYSELEFSVKIGEAAEPPTMEQVLSLLEKTDTNLVVECLGVDLEDRPAFFAEFLSSITGFRAKVARPHWLITDEAHHMLPKRRDATSLALSKQLPGTILITVHPDAMSPEALNLVTVVMALGAKAPDVVKTFCNVTGKTPPSSLVVPGKDQVLYWRPGSREGLRLVTPEQPKQSRKRHTRKYAQGEIDEAGSFYFRGPKGEMKLRAQNLSMFVQIAEGIDDRTWEHHLRAGDYSDWFRRQIRDDELADETAEVEEDESLPPEESRKLIAEAVKRRYTGPAEAQD</sequence>
<dbReference type="AlphaFoldDB" id="A0A942I434"/>
<dbReference type="Gene3D" id="3.40.50.300">
    <property type="entry name" value="P-loop containing nucleotide triphosphate hydrolases"/>
    <property type="match status" value="1"/>
</dbReference>
<dbReference type="InterPro" id="IPR006379">
    <property type="entry name" value="HAD-SF_hydro_IIB"/>
</dbReference>
<organism evidence="2 3">
    <name type="scientific">Pseudaminobacter soli</name>
    <name type="common">ex Zhang et al. 2022</name>
    <dbReference type="NCBI Taxonomy" id="2831468"/>
    <lineage>
        <taxon>Bacteria</taxon>
        <taxon>Pseudomonadati</taxon>
        <taxon>Pseudomonadota</taxon>
        <taxon>Alphaproteobacteria</taxon>
        <taxon>Hyphomicrobiales</taxon>
        <taxon>Phyllobacteriaceae</taxon>
        <taxon>Pseudaminobacter</taxon>
    </lineage>
</organism>
<reference evidence="2" key="1">
    <citation type="submission" date="2021-04" db="EMBL/GenBank/DDBJ databases">
        <title>Pseudaminobacter soli sp. nov., isolated from paddy soil contaminated by heavy metals.</title>
        <authorList>
            <person name="Zhang K."/>
        </authorList>
    </citation>
    <scope>NUCLEOTIDE SEQUENCE</scope>
    <source>
        <strain evidence="2">19-2017</strain>
    </source>
</reference>
<name>A0A942I434_9HYPH</name>
<dbReference type="InterPro" id="IPR036412">
    <property type="entry name" value="HAD-like_sf"/>
</dbReference>
<protein>
    <submittedName>
        <fullName evidence="2">HAD-IIB family hydrolase</fullName>
    </submittedName>
</protein>
<dbReference type="NCBIfam" id="TIGR01484">
    <property type="entry name" value="HAD-SF-IIB"/>
    <property type="match status" value="1"/>
</dbReference>
<dbReference type="Pfam" id="PF08282">
    <property type="entry name" value="Hydrolase_3"/>
    <property type="match status" value="2"/>
</dbReference>
<dbReference type="Proteomes" id="UP000680348">
    <property type="component" value="Unassembled WGS sequence"/>
</dbReference>
<dbReference type="InterPro" id="IPR003593">
    <property type="entry name" value="AAA+_ATPase"/>
</dbReference>
<dbReference type="InterPro" id="IPR023214">
    <property type="entry name" value="HAD_sf"/>
</dbReference>
<evidence type="ECO:0000259" key="1">
    <source>
        <dbReference type="SMART" id="SM00382"/>
    </source>
</evidence>
<feature type="domain" description="AAA+ ATPase" evidence="1">
    <location>
        <begin position="247"/>
        <end position="411"/>
    </location>
</feature>
<dbReference type="PANTHER" id="PTHR10000">
    <property type="entry name" value="PHOSPHOSERINE PHOSPHATASE"/>
    <property type="match status" value="1"/>
</dbReference>